<protein>
    <submittedName>
        <fullName evidence="3">Uncharacterized protein</fullName>
    </submittedName>
</protein>
<dbReference type="EMBL" id="CAUYUJ010019971">
    <property type="protein sequence ID" value="CAK0894969.1"/>
    <property type="molecule type" value="Genomic_DNA"/>
</dbReference>
<feature type="coiled-coil region" evidence="1">
    <location>
        <begin position="98"/>
        <end position="125"/>
    </location>
</feature>
<feature type="compositionally biased region" description="Low complexity" evidence="2">
    <location>
        <begin position="22"/>
        <end position="46"/>
    </location>
</feature>
<name>A0ABN9XA38_9DINO</name>
<dbReference type="Proteomes" id="UP001189429">
    <property type="component" value="Unassembled WGS sequence"/>
</dbReference>
<keyword evidence="1" id="KW-0175">Coiled coil</keyword>
<feature type="compositionally biased region" description="Basic and acidic residues" evidence="2">
    <location>
        <begin position="383"/>
        <end position="392"/>
    </location>
</feature>
<keyword evidence="4" id="KW-1185">Reference proteome</keyword>
<feature type="compositionally biased region" description="Basic and acidic residues" evidence="2">
    <location>
        <begin position="211"/>
        <end position="232"/>
    </location>
</feature>
<evidence type="ECO:0000256" key="1">
    <source>
        <dbReference type="SAM" id="Coils"/>
    </source>
</evidence>
<gene>
    <name evidence="3" type="ORF">PCOR1329_LOCUS73860</name>
</gene>
<feature type="region of interest" description="Disordered" evidence="2">
    <location>
        <begin position="383"/>
        <end position="402"/>
    </location>
</feature>
<proteinExistence type="predicted"/>
<evidence type="ECO:0000313" key="4">
    <source>
        <dbReference type="Proteomes" id="UP001189429"/>
    </source>
</evidence>
<feature type="region of interest" description="Disordered" evidence="2">
    <location>
        <begin position="1"/>
        <end position="61"/>
    </location>
</feature>
<feature type="compositionally biased region" description="Low complexity" evidence="2">
    <location>
        <begin position="1"/>
        <end position="13"/>
    </location>
</feature>
<sequence length="402" mass="43505">MQAMQEAMQEAAATMSSLVTQGPAGRAPPEAAPPASGAGAGPPAAGGDDGGLELAGEREERTARVAELHARIGREAAAWGVQLEELRVRLQEDISGARGVFEERAARLERELAAERARHDAESQELRAIMDSMWKQVEGRPPPSGDEKQRMFQDSSGNMREFTGDAEDVFTLYDLVREAIGDHSRLSDELAQAPRVSAPLHVPGDGSGRGQKPDKPQEREQREKIAEESRQELPARIRATMDISAAVTLMNDAKFWAWGHAAKYGRVDRALARGSRASAAALAANETFAECMAAESAAAKIVKEQCAGAVLQSHSTRQAAADTAQQTEWAGHCTPCRLPESFCAGRGAEARHWHDQVHLNKCRDIAGAQRQRQVDLLKVDLGKVGDAEKGDQDEPVSWEQRG</sequence>
<feature type="region of interest" description="Disordered" evidence="2">
    <location>
        <begin position="198"/>
        <end position="232"/>
    </location>
</feature>
<comment type="caution">
    <text evidence="3">The sequence shown here is derived from an EMBL/GenBank/DDBJ whole genome shotgun (WGS) entry which is preliminary data.</text>
</comment>
<evidence type="ECO:0000256" key="2">
    <source>
        <dbReference type="SAM" id="MobiDB-lite"/>
    </source>
</evidence>
<reference evidence="3" key="1">
    <citation type="submission" date="2023-10" db="EMBL/GenBank/DDBJ databases">
        <authorList>
            <person name="Chen Y."/>
            <person name="Shah S."/>
            <person name="Dougan E. K."/>
            <person name="Thang M."/>
            <person name="Chan C."/>
        </authorList>
    </citation>
    <scope>NUCLEOTIDE SEQUENCE [LARGE SCALE GENOMIC DNA]</scope>
</reference>
<organism evidence="3 4">
    <name type="scientific">Prorocentrum cordatum</name>
    <dbReference type="NCBI Taxonomy" id="2364126"/>
    <lineage>
        <taxon>Eukaryota</taxon>
        <taxon>Sar</taxon>
        <taxon>Alveolata</taxon>
        <taxon>Dinophyceae</taxon>
        <taxon>Prorocentrales</taxon>
        <taxon>Prorocentraceae</taxon>
        <taxon>Prorocentrum</taxon>
    </lineage>
</organism>
<evidence type="ECO:0000313" key="3">
    <source>
        <dbReference type="EMBL" id="CAK0894969.1"/>
    </source>
</evidence>
<accession>A0ABN9XA38</accession>